<protein>
    <submittedName>
        <fullName evidence="3">Uncharacterized protein</fullName>
    </submittedName>
</protein>
<keyword evidence="1" id="KW-0812">Transmembrane</keyword>
<evidence type="ECO:0000256" key="2">
    <source>
        <dbReference type="SAM" id="SignalP"/>
    </source>
</evidence>
<gene>
    <name evidence="3" type="ORF">PLEPLA_LOCUS14418</name>
</gene>
<proteinExistence type="predicted"/>
<sequence length="152" mass="17034">MGHVLLLLFVRLVPQRAPLPSIPTVCLPLALSGQPLITMWRGSKEDVPHRQGGEEGTAFPPQENFICFLGSDHHLHCLCRHLHLLLIIFLFLFLFLLLFLLLLLLSLPLLQLYHHYAQSGVTNLSPALTAQATNQQLMSISTLVTDRHSFGL</sequence>
<evidence type="ECO:0000313" key="3">
    <source>
        <dbReference type="EMBL" id="CAB1426482.1"/>
    </source>
</evidence>
<reference evidence="3" key="1">
    <citation type="submission" date="2020-03" db="EMBL/GenBank/DDBJ databases">
        <authorList>
            <person name="Weist P."/>
        </authorList>
    </citation>
    <scope>NUCLEOTIDE SEQUENCE</scope>
</reference>
<evidence type="ECO:0000256" key="1">
    <source>
        <dbReference type="SAM" id="Phobius"/>
    </source>
</evidence>
<accession>A0A9N7YH43</accession>
<name>A0A9N7YH43_PLEPL</name>
<keyword evidence="2" id="KW-0732">Signal</keyword>
<keyword evidence="4" id="KW-1185">Reference proteome</keyword>
<organism evidence="3 4">
    <name type="scientific">Pleuronectes platessa</name>
    <name type="common">European plaice</name>
    <dbReference type="NCBI Taxonomy" id="8262"/>
    <lineage>
        <taxon>Eukaryota</taxon>
        <taxon>Metazoa</taxon>
        <taxon>Chordata</taxon>
        <taxon>Craniata</taxon>
        <taxon>Vertebrata</taxon>
        <taxon>Euteleostomi</taxon>
        <taxon>Actinopterygii</taxon>
        <taxon>Neopterygii</taxon>
        <taxon>Teleostei</taxon>
        <taxon>Neoteleostei</taxon>
        <taxon>Acanthomorphata</taxon>
        <taxon>Carangaria</taxon>
        <taxon>Pleuronectiformes</taxon>
        <taxon>Pleuronectoidei</taxon>
        <taxon>Pleuronectidae</taxon>
        <taxon>Pleuronectes</taxon>
    </lineage>
</organism>
<feature type="transmembrane region" description="Helical" evidence="1">
    <location>
        <begin position="82"/>
        <end position="105"/>
    </location>
</feature>
<keyword evidence="1" id="KW-1133">Transmembrane helix</keyword>
<comment type="caution">
    <text evidence="3">The sequence shown here is derived from an EMBL/GenBank/DDBJ whole genome shotgun (WGS) entry which is preliminary data.</text>
</comment>
<dbReference type="AlphaFoldDB" id="A0A9N7YH43"/>
<feature type="chain" id="PRO_5040498774" evidence="2">
    <location>
        <begin position="19"/>
        <end position="152"/>
    </location>
</feature>
<feature type="signal peptide" evidence="2">
    <location>
        <begin position="1"/>
        <end position="18"/>
    </location>
</feature>
<keyword evidence="1" id="KW-0472">Membrane</keyword>
<dbReference type="Proteomes" id="UP001153269">
    <property type="component" value="Unassembled WGS sequence"/>
</dbReference>
<dbReference type="EMBL" id="CADEAL010000890">
    <property type="protein sequence ID" value="CAB1426482.1"/>
    <property type="molecule type" value="Genomic_DNA"/>
</dbReference>
<evidence type="ECO:0000313" key="4">
    <source>
        <dbReference type="Proteomes" id="UP001153269"/>
    </source>
</evidence>